<accession>T1JD23</accession>
<dbReference type="AlphaFoldDB" id="T1JD23"/>
<evidence type="ECO:0000259" key="9">
    <source>
        <dbReference type="Pfam" id="PF08079"/>
    </source>
</evidence>
<dbReference type="InterPro" id="IPR018038">
    <property type="entry name" value="Ribosomal_uL30_CS"/>
</dbReference>
<dbReference type="GO" id="GO:0022625">
    <property type="term" value="C:cytosolic large ribosomal subunit"/>
    <property type="evidence" value="ECO:0007669"/>
    <property type="project" value="TreeGrafter"/>
</dbReference>
<organism evidence="10 11">
    <name type="scientific">Strigamia maritima</name>
    <name type="common">European centipede</name>
    <name type="synonym">Geophilus maritimus</name>
    <dbReference type="NCBI Taxonomy" id="126957"/>
    <lineage>
        <taxon>Eukaryota</taxon>
        <taxon>Metazoa</taxon>
        <taxon>Ecdysozoa</taxon>
        <taxon>Arthropoda</taxon>
        <taxon>Myriapoda</taxon>
        <taxon>Chilopoda</taxon>
        <taxon>Pleurostigmophora</taxon>
        <taxon>Geophilomorpha</taxon>
        <taxon>Linotaeniidae</taxon>
        <taxon>Strigamia</taxon>
    </lineage>
</organism>
<feature type="domain" description="Large ribosomal subunit protein uL30 N-terminal eukaryotes" evidence="9">
    <location>
        <begin position="192"/>
        <end position="263"/>
    </location>
</feature>
<evidence type="ECO:0000313" key="10">
    <source>
        <dbReference type="EnsemblMetazoa" id="SMAR011702-PA"/>
    </source>
</evidence>
<dbReference type="GO" id="GO:0003723">
    <property type="term" value="F:RNA binding"/>
    <property type="evidence" value="ECO:0007669"/>
    <property type="project" value="InterPro"/>
</dbReference>
<dbReference type="NCBIfam" id="TIGR01310">
    <property type="entry name" value="uL30_euk"/>
    <property type="match status" value="1"/>
</dbReference>
<dbReference type="PANTHER" id="PTHR11524:SF16">
    <property type="entry name" value="LARGE RIBOSOMAL SUBUNIT PROTEIN UL30"/>
    <property type="match status" value="1"/>
</dbReference>
<dbReference type="FunFam" id="3.30.1390.20:FF:000002">
    <property type="entry name" value="60S ribosomal protein L7"/>
    <property type="match status" value="1"/>
</dbReference>
<reference evidence="10" key="2">
    <citation type="submission" date="2015-02" db="UniProtKB">
        <authorList>
            <consortium name="EnsemblMetazoa"/>
        </authorList>
    </citation>
    <scope>IDENTIFICATION</scope>
</reference>
<dbReference type="GO" id="GO:0000463">
    <property type="term" value="P:maturation of LSU-rRNA from tricistronic rRNA transcript (SSU-rRNA, 5.8S rRNA, LSU-rRNA)"/>
    <property type="evidence" value="ECO:0007669"/>
    <property type="project" value="TreeGrafter"/>
</dbReference>
<protein>
    <recommendedName>
        <fullName evidence="4">Large ribosomal subunit protein uL30</fullName>
    </recommendedName>
    <alternativeName>
        <fullName evidence="5">60S ribosomal protein L7</fullName>
    </alternativeName>
</protein>
<keyword evidence="2" id="KW-0689">Ribosomal protein</keyword>
<reference evidence="11" key="1">
    <citation type="submission" date="2011-05" db="EMBL/GenBank/DDBJ databases">
        <authorList>
            <person name="Richards S.R."/>
            <person name="Qu J."/>
            <person name="Jiang H."/>
            <person name="Jhangiani S.N."/>
            <person name="Agravi P."/>
            <person name="Goodspeed R."/>
            <person name="Gross S."/>
            <person name="Mandapat C."/>
            <person name="Jackson L."/>
            <person name="Mathew T."/>
            <person name="Pu L."/>
            <person name="Thornton R."/>
            <person name="Saada N."/>
            <person name="Wilczek-Boney K.B."/>
            <person name="Lee S."/>
            <person name="Kovar C."/>
            <person name="Wu Y."/>
            <person name="Scherer S.E."/>
            <person name="Worley K.C."/>
            <person name="Muzny D.M."/>
            <person name="Gibbs R."/>
        </authorList>
    </citation>
    <scope>NUCLEOTIDE SEQUENCE</scope>
    <source>
        <strain evidence="11">Brora</strain>
    </source>
</reference>
<proteinExistence type="inferred from homology"/>
<dbReference type="PROSITE" id="PS00634">
    <property type="entry name" value="RIBOSOMAL_L30"/>
    <property type="match status" value="1"/>
</dbReference>
<dbReference type="InterPro" id="IPR036919">
    <property type="entry name" value="Ribo_uL30_ferredoxin-like_sf"/>
</dbReference>
<evidence type="ECO:0000259" key="8">
    <source>
        <dbReference type="Pfam" id="PF00327"/>
    </source>
</evidence>
<evidence type="ECO:0000313" key="11">
    <source>
        <dbReference type="Proteomes" id="UP000014500"/>
    </source>
</evidence>
<feature type="compositionally biased region" description="Basic and acidic residues" evidence="7">
    <location>
        <begin position="93"/>
        <end position="116"/>
    </location>
</feature>
<dbReference type="Gene3D" id="3.30.1390.20">
    <property type="entry name" value="Ribosomal protein L30, ferredoxin-like fold domain"/>
    <property type="match status" value="2"/>
</dbReference>
<dbReference type="PhylomeDB" id="T1JD23"/>
<feature type="compositionally biased region" description="Basic and acidic residues" evidence="7">
    <location>
        <begin position="153"/>
        <end position="162"/>
    </location>
</feature>
<dbReference type="InterPro" id="IPR012988">
    <property type="entry name" value="Ribosomal_uL30_N_euk"/>
</dbReference>
<dbReference type="CDD" id="cd01657">
    <property type="entry name" value="Ribosomal_L7_archeal_euk"/>
    <property type="match status" value="1"/>
</dbReference>
<evidence type="ECO:0000256" key="3">
    <source>
        <dbReference type="ARBA" id="ARBA00023274"/>
    </source>
</evidence>
<feature type="region of interest" description="Disordered" evidence="7">
    <location>
        <begin position="1"/>
        <end position="188"/>
    </location>
</feature>
<feature type="compositionally biased region" description="Basic and acidic residues" evidence="7">
    <location>
        <begin position="169"/>
        <end position="188"/>
    </location>
</feature>
<dbReference type="InterPro" id="IPR005998">
    <property type="entry name" value="Ribosomal_uL30_euk"/>
</dbReference>
<sequence length="426" mass="47703">MADSKEPAKTAKPAKSADAKPKPAKSDSAKPKPAAKATKTDAAKPKPAAKVTKSDAAKPKPAAKATKSDAAKPKPAVKVTKSDAAKPKPAAKKPVDKAQGKAGDKLKAKPKPEGKAATKPKSKPLKGALKKTAGPKKATKGTATKKSVAVKRPAKDSKEVVAKRTKKEVKKDGEEKKEGEPMTVDGKKLPRVPEGILKKRKRNAELKARRVRHTLLNARRRKARRQEIFRRAEKYVMEYKRKERDEIRLSRMARNKKSFYVPAEPKLAFVIRIRGINGVSPKVRKILQLLRLRQINNGIFLKINKATVNMLRIAEPYVTWGYPNLKSVRELVYKRGYGKINHRRTPLTENLLVEKKLGNCNIICMEDLIHEVFTVGKYFKQASNFLWPFKLNNPTGGWRRKTNHYVEGGDFGCREDKINILLRKMI</sequence>
<dbReference type="InterPro" id="IPR039699">
    <property type="entry name" value="Ribosomal_uL30"/>
</dbReference>
<dbReference type="STRING" id="126957.T1JD23"/>
<dbReference type="GO" id="GO:0003735">
    <property type="term" value="F:structural constituent of ribosome"/>
    <property type="evidence" value="ECO:0007669"/>
    <property type="project" value="TreeGrafter"/>
</dbReference>
<comment type="function">
    <text evidence="6">Binds to G-rich structures in 28S rRNA and in mRNAs. Plays a regulatory role in the translation apparatus; inhibits cell-free translation of mRNAs.</text>
</comment>
<evidence type="ECO:0000256" key="1">
    <source>
        <dbReference type="ARBA" id="ARBA00007594"/>
    </source>
</evidence>
<evidence type="ECO:0000256" key="4">
    <source>
        <dbReference type="ARBA" id="ARBA00040575"/>
    </source>
</evidence>
<evidence type="ECO:0000256" key="5">
    <source>
        <dbReference type="ARBA" id="ARBA00041271"/>
    </source>
</evidence>
<dbReference type="Pfam" id="PF08079">
    <property type="entry name" value="Ribosomal_L30_N"/>
    <property type="match status" value="1"/>
</dbReference>
<evidence type="ECO:0000256" key="6">
    <source>
        <dbReference type="ARBA" id="ARBA00055388"/>
    </source>
</evidence>
<dbReference type="Proteomes" id="UP000014500">
    <property type="component" value="Unassembled WGS sequence"/>
</dbReference>
<comment type="similarity">
    <text evidence="1">Belongs to the universal ribosomal protein uL30 family.</text>
</comment>
<dbReference type="eggNOG" id="KOG3184">
    <property type="taxonomic scope" value="Eukaryota"/>
</dbReference>
<keyword evidence="11" id="KW-1185">Reference proteome</keyword>
<dbReference type="EMBL" id="JH432094">
    <property type="status" value="NOT_ANNOTATED_CDS"/>
    <property type="molecule type" value="Genomic_DNA"/>
</dbReference>
<keyword evidence="3" id="KW-0687">Ribonucleoprotein</keyword>
<name>T1JD23_STRMM</name>
<dbReference type="FunFam" id="3.30.1390.20:FF:000003">
    <property type="entry name" value="60S ribosomal protein L7"/>
    <property type="match status" value="1"/>
</dbReference>
<feature type="domain" description="Large ribosomal subunit protein uL30-like ferredoxin-like fold" evidence="8">
    <location>
        <begin position="268"/>
        <end position="318"/>
    </location>
</feature>
<dbReference type="InterPro" id="IPR035808">
    <property type="entry name" value="Ribosomal_uL30_euk_arc"/>
</dbReference>
<dbReference type="PANTHER" id="PTHR11524">
    <property type="entry name" value="60S RIBOSOMAL PROTEIN L7"/>
    <property type="match status" value="1"/>
</dbReference>
<dbReference type="SUPFAM" id="SSF55129">
    <property type="entry name" value="Ribosomal protein L30p/L7e"/>
    <property type="match status" value="1"/>
</dbReference>
<dbReference type="Pfam" id="PF00327">
    <property type="entry name" value="Ribosomal_L30"/>
    <property type="match status" value="1"/>
</dbReference>
<feature type="compositionally biased region" description="Basic and acidic residues" evidence="7">
    <location>
        <begin position="1"/>
        <end position="30"/>
    </location>
</feature>
<evidence type="ECO:0000256" key="2">
    <source>
        <dbReference type="ARBA" id="ARBA00022980"/>
    </source>
</evidence>
<dbReference type="HOGENOM" id="CLU_644546_0_0_1"/>
<evidence type="ECO:0000256" key="7">
    <source>
        <dbReference type="SAM" id="MobiDB-lite"/>
    </source>
</evidence>
<dbReference type="InterPro" id="IPR016082">
    <property type="entry name" value="Ribosomal_uL30_ferredoxin-like"/>
</dbReference>
<dbReference type="EnsemblMetazoa" id="SMAR011702-RA">
    <property type="protein sequence ID" value="SMAR011702-PA"/>
    <property type="gene ID" value="SMAR011702"/>
</dbReference>